<evidence type="ECO:0000313" key="3">
    <source>
        <dbReference type="Proteomes" id="UP001202248"/>
    </source>
</evidence>
<sequence length="218" mass="24616">MKNRFFPILILLFATKLSFAQKKVTDATIYYDIVVSTDNNTPKRADMLDGATNIVYVKGNMSRSDFISSLGASSTIFDEKTSTATNIRDYGNKKFLITYSPAEWKTYNKRYEGVTYKIENEFKQIAGYKCQKAIGKLSDGTTFTVFFTKELIPVNTNFQTINKGLPGLAMQYDASKGKDKVTFTVSNIEFNPVPLAKFDIPKTGYRAMSYTEFSKQAK</sequence>
<evidence type="ECO:0000313" key="2">
    <source>
        <dbReference type="EMBL" id="MCH5597033.1"/>
    </source>
</evidence>
<comment type="caution">
    <text evidence="2">The sequence shown here is derived from an EMBL/GenBank/DDBJ whole genome shotgun (WGS) entry which is preliminary data.</text>
</comment>
<evidence type="ECO:0000256" key="1">
    <source>
        <dbReference type="SAM" id="SignalP"/>
    </source>
</evidence>
<name>A0ABS9SF97_9BACT</name>
<dbReference type="InterPro" id="IPR005901">
    <property type="entry name" value="GLPGLI"/>
</dbReference>
<feature type="signal peptide" evidence="1">
    <location>
        <begin position="1"/>
        <end position="20"/>
    </location>
</feature>
<dbReference type="EMBL" id="JAKWBL010000001">
    <property type="protein sequence ID" value="MCH5597033.1"/>
    <property type="molecule type" value="Genomic_DNA"/>
</dbReference>
<reference evidence="2 3" key="1">
    <citation type="submission" date="2022-02" db="EMBL/GenBank/DDBJ databases">
        <authorList>
            <person name="Min J."/>
        </authorList>
    </citation>
    <scope>NUCLEOTIDE SEQUENCE [LARGE SCALE GENOMIC DNA]</scope>
    <source>
        <strain evidence="2 3">GR10-1</strain>
    </source>
</reference>
<protein>
    <submittedName>
        <fullName evidence="2">GLPGLI family protein</fullName>
    </submittedName>
</protein>
<proteinExistence type="predicted"/>
<keyword evidence="1" id="KW-0732">Signal</keyword>
<keyword evidence="3" id="KW-1185">Reference proteome</keyword>
<organism evidence="2 3">
    <name type="scientific">Niabella ginsengisoli</name>
    <dbReference type="NCBI Taxonomy" id="522298"/>
    <lineage>
        <taxon>Bacteria</taxon>
        <taxon>Pseudomonadati</taxon>
        <taxon>Bacteroidota</taxon>
        <taxon>Chitinophagia</taxon>
        <taxon>Chitinophagales</taxon>
        <taxon>Chitinophagaceae</taxon>
        <taxon>Niabella</taxon>
    </lineage>
</organism>
<dbReference type="Proteomes" id="UP001202248">
    <property type="component" value="Unassembled WGS sequence"/>
</dbReference>
<dbReference type="RefSeq" id="WP_240826443.1">
    <property type="nucleotide sequence ID" value="NZ_JAKWBL010000001.1"/>
</dbReference>
<dbReference type="NCBIfam" id="TIGR01200">
    <property type="entry name" value="GLPGLI"/>
    <property type="match status" value="1"/>
</dbReference>
<accession>A0ABS9SF97</accession>
<feature type="chain" id="PRO_5045758874" evidence="1">
    <location>
        <begin position="21"/>
        <end position="218"/>
    </location>
</feature>
<gene>
    <name evidence="2" type="ORF">MKP09_03430</name>
</gene>